<evidence type="ECO:0000256" key="1">
    <source>
        <dbReference type="ARBA" id="ARBA00004141"/>
    </source>
</evidence>
<evidence type="ECO:0000259" key="7">
    <source>
        <dbReference type="Pfam" id="PF00892"/>
    </source>
</evidence>
<feature type="compositionally biased region" description="Basic and acidic residues" evidence="5">
    <location>
        <begin position="1"/>
        <end position="18"/>
    </location>
</feature>
<feature type="transmembrane region" description="Helical" evidence="6">
    <location>
        <begin position="150"/>
        <end position="172"/>
    </location>
</feature>
<dbReference type="InterPro" id="IPR000620">
    <property type="entry name" value="EamA_dom"/>
</dbReference>
<feature type="transmembrane region" description="Helical" evidence="6">
    <location>
        <begin position="224"/>
        <end position="245"/>
    </location>
</feature>
<evidence type="ECO:0000256" key="3">
    <source>
        <dbReference type="ARBA" id="ARBA00022989"/>
    </source>
</evidence>
<feature type="transmembrane region" description="Helical" evidence="6">
    <location>
        <begin position="122"/>
        <end position="144"/>
    </location>
</feature>
<feature type="transmembrane region" description="Helical" evidence="6">
    <location>
        <begin position="257"/>
        <end position="279"/>
    </location>
</feature>
<evidence type="ECO:0000313" key="8">
    <source>
        <dbReference type="EMBL" id="KAF2864111.1"/>
    </source>
</evidence>
<evidence type="ECO:0000256" key="2">
    <source>
        <dbReference type="ARBA" id="ARBA00022692"/>
    </source>
</evidence>
<feature type="transmembrane region" description="Helical" evidence="6">
    <location>
        <begin position="59"/>
        <end position="80"/>
    </location>
</feature>
<keyword evidence="3 6" id="KW-1133">Transmembrane helix</keyword>
<dbReference type="PANTHER" id="PTHR22911:SF6">
    <property type="entry name" value="SOLUTE CARRIER FAMILY 35 MEMBER G1"/>
    <property type="match status" value="1"/>
</dbReference>
<evidence type="ECO:0000313" key="9">
    <source>
        <dbReference type="Proteomes" id="UP000799421"/>
    </source>
</evidence>
<evidence type="ECO:0000256" key="4">
    <source>
        <dbReference type="ARBA" id="ARBA00023136"/>
    </source>
</evidence>
<feature type="transmembrane region" description="Helical" evidence="6">
    <location>
        <begin position="92"/>
        <end position="110"/>
    </location>
</feature>
<feature type="transmembrane region" description="Helical" evidence="6">
    <location>
        <begin position="184"/>
        <end position="204"/>
    </location>
</feature>
<dbReference type="Pfam" id="PF00892">
    <property type="entry name" value="EamA"/>
    <property type="match status" value="2"/>
</dbReference>
<dbReference type="Proteomes" id="UP000799421">
    <property type="component" value="Unassembled WGS sequence"/>
</dbReference>
<reference evidence="8" key="1">
    <citation type="journal article" date="2020" name="Stud. Mycol.">
        <title>101 Dothideomycetes genomes: a test case for predicting lifestyles and emergence of pathogens.</title>
        <authorList>
            <person name="Haridas S."/>
            <person name="Albert R."/>
            <person name="Binder M."/>
            <person name="Bloem J."/>
            <person name="Labutti K."/>
            <person name="Salamov A."/>
            <person name="Andreopoulos B."/>
            <person name="Baker S."/>
            <person name="Barry K."/>
            <person name="Bills G."/>
            <person name="Bluhm B."/>
            <person name="Cannon C."/>
            <person name="Castanera R."/>
            <person name="Culley D."/>
            <person name="Daum C."/>
            <person name="Ezra D."/>
            <person name="Gonzalez J."/>
            <person name="Henrissat B."/>
            <person name="Kuo A."/>
            <person name="Liang C."/>
            <person name="Lipzen A."/>
            <person name="Lutzoni F."/>
            <person name="Magnuson J."/>
            <person name="Mondo S."/>
            <person name="Nolan M."/>
            <person name="Ohm R."/>
            <person name="Pangilinan J."/>
            <person name="Park H.-J."/>
            <person name="Ramirez L."/>
            <person name="Alfaro M."/>
            <person name="Sun H."/>
            <person name="Tritt A."/>
            <person name="Yoshinaga Y."/>
            <person name="Zwiers L.-H."/>
            <person name="Turgeon B."/>
            <person name="Goodwin S."/>
            <person name="Spatafora J."/>
            <person name="Crous P."/>
            <person name="Grigoriev I."/>
        </authorList>
    </citation>
    <scope>NUCLEOTIDE SEQUENCE</scope>
    <source>
        <strain evidence="8">CBS 480.64</strain>
    </source>
</reference>
<dbReference type="GO" id="GO:0016020">
    <property type="term" value="C:membrane"/>
    <property type="evidence" value="ECO:0007669"/>
    <property type="project" value="UniProtKB-SubCell"/>
</dbReference>
<feature type="region of interest" description="Disordered" evidence="5">
    <location>
        <begin position="1"/>
        <end position="48"/>
    </location>
</feature>
<name>A0A6A7C9B5_9PEZI</name>
<feature type="transmembrane region" description="Helical" evidence="6">
    <location>
        <begin position="285"/>
        <end position="306"/>
    </location>
</feature>
<comment type="subcellular location">
    <subcellularLocation>
        <location evidence="1">Membrane</location>
        <topology evidence="1">Multi-pass membrane protein</topology>
    </subcellularLocation>
</comment>
<gene>
    <name evidence="8" type="ORF">K470DRAFT_261589</name>
</gene>
<proteinExistence type="predicted"/>
<keyword evidence="4 6" id="KW-0472">Membrane</keyword>
<feature type="domain" description="EamA" evidence="7">
    <location>
        <begin position="78"/>
        <end position="195"/>
    </location>
</feature>
<dbReference type="PANTHER" id="PTHR22911">
    <property type="entry name" value="ACYL-MALONYL CONDENSING ENZYME-RELATED"/>
    <property type="match status" value="1"/>
</dbReference>
<keyword evidence="2 6" id="KW-0812">Transmembrane</keyword>
<feature type="region of interest" description="Disordered" evidence="5">
    <location>
        <begin position="368"/>
        <end position="402"/>
    </location>
</feature>
<keyword evidence="9" id="KW-1185">Reference proteome</keyword>
<protein>
    <recommendedName>
        <fullName evidence="7">EamA domain-containing protein</fullName>
    </recommendedName>
</protein>
<dbReference type="OrthoDB" id="306876at2759"/>
<organism evidence="8 9">
    <name type="scientific">Piedraia hortae CBS 480.64</name>
    <dbReference type="NCBI Taxonomy" id="1314780"/>
    <lineage>
        <taxon>Eukaryota</taxon>
        <taxon>Fungi</taxon>
        <taxon>Dikarya</taxon>
        <taxon>Ascomycota</taxon>
        <taxon>Pezizomycotina</taxon>
        <taxon>Dothideomycetes</taxon>
        <taxon>Dothideomycetidae</taxon>
        <taxon>Capnodiales</taxon>
        <taxon>Piedraiaceae</taxon>
        <taxon>Piedraia</taxon>
    </lineage>
</organism>
<feature type="compositionally biased region" description="Basic and acidic residues" evidence="5">
    <location>
        <begin position="368"/>
        <end position="381"/>
    </location>
</feature>
<dbReference type="AlphaFoldDB" id="A0A6A7C9B5"/>
<evidence type="ECO:0000256" key="5">
    <source>
        <dbReference type="SAM" id="MobiDB-lite"/>
    </source>
</evidence>
<accession>A0A6A7C9B5</accession>
<sequence>MAVHERGSRKDSMTETRRSSFLPPPFTGPGLQSHSSSSPSPPTPPVSSKLQRLWVKDKGLVWILLSQAFGVLMNGTTRALEENGKGMDPFQILLARMSLTLLLASGYMWYKNTPDFPLGKPEVRGLLMARGFGGFFGVFGMYYSLQYLPLAEATVITFLAPGLACWACSILIHEPFGRLEKFACLVSLLGVVLIARPSTIFAASNSGNSTVDDDATPSQRLKGTGVGLVGVLGAASAYTTIRWIGKRAHPLISVNYFAAWCTLISVIAQFTIPGVTFSLPADLRQWGLLVFLGVCGFAMQFLLAAALSYEKSSRATNIAYMQMIFAIAFDKIVFGHSPDLTSIAGSSLILGSALCVATMASTGKPDYKALDDASPEHHDQSRQGLMTADVELANVPEGPERC</sequence>
<dbReference type="SUPFAM" id="SSF103481">
    <property type="entry name" value="Multidrug resistance efflux transporter EmrE"/>
    <property type="match status" value="2"/>
</dbReference>
<feature type="domain" description="EamA" evidence="7">
    <location>
        <begin position="227"/>
        <end position="357"/>
    </location>
</feature>
<evidence type="ECO:0000256" key="6">
    <source>
        <dbReference type="SAM" id="Phobius"/>
    </source>
</evidence>
<dbReference type="InterPro" id="IPR037185">
    <property type="entry name" value="EmrE-like"/>
</dbReference>
<dbReference type="EMBL" id="MU005958">
    <property type="protein sequence ID" value="KAF2864111.1"/>
    <property type="molecule type" value="Genomic_DNA"/>
</dbReference>